<feature type="transmembrane region" description="Helical" evidence="1">
    <location>
        <begin position="54"/>
        <end position="75"/>
    </location>
</feature>
<accession>Q23FD0</accession>
<evidence type="ECO:0000256" key="1">
    <source>
        <dbReference type="SAM" id="Phobius"/>
    </source>
</evidence>
<dbReference type="GeneID" id="7828285"/>
<proteinExistence type="predicted"/>
<keyword evidence="1" id="KW-0472">Membrane</keyword>
<protein>
    <submittedName>
        <fullName evidence="2">Transmembrane protein, putative</fullName>
    </submittedName>
</protein>
<feature type="transmembrane region" description="Helical" evidence="1">
    <location>
        <begin position="327"/>
        <end position="342"/>
    </location>
</feature>
<dbReference type="KEGG" id="tet:TTHERM_00378870"/>
<name>Q23FD0_TETTS</name>
<feature type="transmembrane region" description="Helical" evidence="1">
    <location>
        <begin position="87"/>
        <end position="106"/>
    </location>
</feature>
<dbReference type="RefSeq" id="XP_001015468.2">
    <property type="nucleotide sequence ID" value="XM_001015468.3"/>
</dbReference>
<sequence length="688" mass="80990">MNQVNNPIEISHNDNDQLLTERDIKLDNQDRLPGFTQEYHCKIVNKLNFKQTKFMLIFMTLEFYLSIGLVLYLYLTDNDNFYEVYTFFPYVLMTVLLVEIILKISINFNIRREAILFYTNINTVKNKNNKKNKNDSKMNFCCSFSFSWLHGLFQLEILYINNLLQSLVEFTLNEVEYENEQNQMREQESLHQSIQQMYSYIKFRQLYIMMKLSIFLLLLNNYPEYCIQALVLCLYIAYLTVLNTWVNYHFAVVYLFCRASILSKSDFLSLIAEISIKCLHSAMFLYLITHISGVKIIVSSIFISVCSILAAATTVQMNNEFDDQQQGVFDMLFLGFSVNYYVGLKHREYFVKKVGYQYKIDLLKQIVILCIQIAIIIDYYETNIAGLRLQQEIIIGLSSVLSLFRVCMTIFKISYYLKPKQVLIRLKTFSGIPHFIEETLKSPQSLNFIPNNNTILIKQQQQFGSASSLNCCSIIIKDVEQELIQQNKEKALRLQREKMIKDKIISKLELSPYKLTFYSEQGIYELVQSRELKFMLSELIKYKKTEFIFLISNQIKILNQYGHINVLIHRYNKELIEFIESYLMPEAQSIQIDSCYQNNSDVFIQLMLLYNTIDKEFNLNTKMILQPQDMLNKLPITQNQKTKYQKVIKNLTNSKIITMLKIIAMNNYISPSLLINPCYVLFDLANID</sequence>
<feature type="transmembrane region" description="Helical" evidence="1">
    <location>
        <begin position="294"/>
        <end position="315"/>
    </location>
</feature>
<feature type="transmembrane region" description="Helical" evidence="1">
    <location>
        <begin position="206"/>
        <end position="223"/>
    </location>
</feature>
<dbReference type="InParanoid" id="Q23FD0"/>
<dbReference type="EMBL" id="GG662706">
    <property type="protein sequence ID" value="EAR95223.2"/>
    <property type="molecule type" value="Genomic_DNA"/>
</dbReference>
<evidence type="ECO:0000313" key="3">
    <source>
        <dbReference type="Proteomes" id="UP000009168"/>
    </source>
</evidence>
<feature type="transmembrane region" description="Helical" evidence="1">
    <location>
        <begin position="362"/>
        <end position="381"/>
    </location>
</feature>
<keyword evidence="1" id="KW-1133">Transmembrane helix</keyword>
<reference evidence="3" key="1">
    <citation type="journal article" date="2006" name="PLoS Biol.">
        <title>Macronuclear genome sequence of the ciliate Tetrahymena thermophila, a model eukaryote.</title>
        <authorList>
            <person name="Eisen J.A."/>
            <person name="Coyne R.S."/>
            <person name="Wu M."/>
            <person name="Wu D."/>
            <person name="Thiagarajan M."/>
            <person name="Wortman J.R."/>
            <person name="Badger J.H."/>
            <person name="Ren Q."/>
            <person name="Amedeo P."/>
            <person name="Jones K.M."/>
            <person name="Tallon L.J."/>
            <person name="Delcher A.L."/>
            <person name="Salzberg S.L."/>
            <person name="Silva J.C."/>
            <person name="Haas B.J."/>
            <person name="Majoros W.H."/>
            <person name="Farzad M."/>
            <person name="Carlton J.M."/>
            <person name="Smith R.K. Jr."/>
            <person name="Garg J."/>
            <person name="Pearlman R.E."/>
            <person name="Karrer K.M."/>
            <person name="Sun L."/>
            <person name="Manning G."/>
            <person name="Elde N.C."/>
            <person name="Turkewitz A.P."/>
            <person name="Asai D.J."/>
            <person name="Wilkes D.E."/>
            <person name="Wang Y."/>
            <person name="Cai H."/>
            <person name="Collins K."/>
            <person name="Stewart B.A."/>
            <person name="Lee S.R."/>
            <person name="Wilamowska K."/>
            <person name="Weinberg Z."/>
            <person name="Ruzzo W.L."/>
            <person name="Wloga D."/>
            <person name="Gaertig J."/>
            <person name="Frankel J."/>
            <person name="Tsao C.-C."/>
            <person name="Gorovsky M.A."/>
            <person name="Keeling P.J."/>
            <person name="Waller R.F."/>
            <person name="Patron N.J."/>
            <person name="Cherry J.M."/>
            <person name="Stover N.A."/>
            <person name="Krieger C.J."/>
            <person name="del Toro C."/>
            <person name="Ryder H.F."/>
            <person name="Williamson S.C."/>
            <person name="Barbeau R.A."/>
            <person name="Hamilton E.P."/>
            <person name="Orias E."/>
        </authorList>
    </citation>
    <scope>NUCLEOTIDE SEQUENCE [LARGE SCALE GENOMIC DNA]</scope>
    <source>
        <strain evidence="3">SB210</strain>
    </source>
</reference>
<organism evidence="2 3">
    <name type="scientific">Tetrahymena thermophila (strain SB210)</name>
    <dbReference type="NCBI Taxonomy" id="312017"/>
    <lineage>
        <taxon>Eukaryota</taxon>
        <taxon>Sar</taxon>
        <taxon>Alveolata</taxon>
        <taxon>Ciliophora</taxon>
        <taxon>Intramacronucleata</taxon>
        <taxon>Oligohymenophorea</taxon>
        <taxon>Hymenostomatida</taxon>
        <taxon>Tetrahymenina</taxon>
        <taxon>Tetrahymenidae</taxon>
        <taxon>Tetrahymena</taxon>
    </lineage>
</organism>
<dbReference type="HOGENOM" id="CLU_427974_0_0_1"/>
<feature type="transmembrane region" description="Helical" evidence="1">
    <location>
        <begin position="229"/>
        <end position="255"/>
    </location>
</feature>
<gene>
    <name evidence="2" type="ORF">TTHERM_00378870</name>
</gene>
<evidence type="ECO:0000313" key="2">
    <source>
        <dbReference type="EMBL" id="EAR95223.2"/>
    </source>
</evidence>
<feature type="transmembrane region" description="Helical" evidence="1">
    <location>
        <begin position="267"/>
        <end position="288"/>
    </location>
</feature>
<dbReference type="AlphaFoldDB" id="Q23FD0"/>
<keyword evidence="1 2" id="KW-0812">Transmembrane</keyword>
<dbReference type="Proteomes" id="UP000009168">
    <property type="component" value="Unassembled WGS sequence"/>
</dbReference>
<keyword evidence="3" id="KW-1185">Reference proteome</keyword>